<dbReference type="InterPro" id="IPR003594">
    <property type="entry name" value="HATPase_dom"/>
</dbReference>
<dbReference type="EC" id="2.7.13.3" evidence="4"/>
<dbReference type="CDD" id="cd00075">
    <property type="entry name" value="HATPase"/>
    <property type="match status" value="1"/>
</dbReference>
<evidence type="ECO:0000259" key="15">
    <source>
        <dbReference type="PROSITE" id="PS50885"/>
    </source>
</evidence>
<evidence type="ECO:0000256" key="1">
    <source>
        <dbReference type="ARBA" id="ARBA00000085"/>
    </source>
</evidence>
<evidence type="ECO:0000256" key="3">
    <source>
        <dbReference type="ARBA" id="ARBA00004236"/>
    </source>
</evidence>
<dbReference type="Gene3D" id="6.10.340.10">
    <property type="match status" value="1"/>
</dbReference>
<keyword evidence="10" id="KW-0902">Two-component regulatory system</keyword>
<comment type="catalytic activity">
    <reaction evidence="1">
        <text>ATP + protein L-histidine = ADP + protein N-phospho-L-histidine.</text>
        <dbReference type="EC" id="2.7.13.3"/>
    </reaction>
</comment>
<feature type="domain" description="Histidine kinase" evidence="14">
    <location>
        <begin position="268"/>
        <end position="481"/>
    </location>
</feature>
<dbReference type="GO" id="GO:0000155">
    <property type="term" value="F:phosphorelay sensor kinase activity"/>
    <property type="evidence" value="ECO:0007669"/>
    <property type="project" value="InterPro"/>
</dbReference>
<keyword evidence="5" id="KW-0597">Phosphoprotein</keyword>
<dbReference type="SMART" id="SM00388">
    <property type="entry name" value="HisKA"/>
    <property type="match status" value="1"/>
</dbReference>
<dbReference type="Pfam" id="PF00672">
    <property type="entry name" value="HAMP"/>
    <property type="match status" value="1"/>
</dbReference>
<dbReference type="Gene3D" id="3.30.565.10">
    <property type="entry name" value="Histidine kinase-like ATPase, C-terminal domain"/>
    <property type="match status" value="1"/>
</dbReference>
<feature type="domain" description="HAMP" evidence="15">
    <location>
        <begin position="191"/>
        <end position="253"/>
    </location>
</feature>
<dbReference type="InterPro" id="IPR036097">
    <property type="entry name" value="HisK_dim/P_sf"/>
</dbReference>
<dbReference type="SMART" id="SM00304">
    <property type="entry name" value="HAMP"/>
    <property type="match status" value="1"/>
</dbReference>
<dbReference type="SUPFAM" id="SSF55874">
    <property type="entry name" value="ATPase domain of HSP90 chaperone/DNA topoisomerase II/histidine kinase"/>
    <property type="match status" value="1"/>
</dbReference>
<keyword evidence="17" id="KW-1185">Reference proteome</keyword>
<evidence type="ECO:0000313" key="16">
    <source>
        <dbReference type="EMBL" id="RZQ60529.1"/>
    </source>
</evidence>
<feature type="region of interest" description="Disordered" evidence="12">
    <location>
        <begin position="477"/>
        <end position="509"/>
    </location>
</feature>
<keyword evidence="7 13" id="KW-0812">Transmembrane</keyword>
<evidence type="ECO:0000313" key="17">
    <source>
        <dbReference type="Proteomes" id="UP000292003"/>
    </source>
</evidence>
<keyword evidence="9 13" id="KW-1133">Transmembrane helix</keyword>
<keyword evidence="11 13" id="KW-0472">Membrane</keyword>
<evidence type="ECO:0000256" key="2">
    <source>
        <dbReference type="ARBA" id="ARBA00001968"/>
    </source>
</evidence>
<evidence type="ECO:0000256" key="13">
    <source>
        <dbReference type="SAM" id="Phobius"/>
    </source>
</evidence>
<dbReference type="InterPro" id="IPR036890">
    <property type="entry name" value="HATPase_C_sf"/>
</dbReference>
<evidence type="ECO:0000256" key="6">
    <source>
        <dbReference type="ARBA" id="ARBA00022679"/>
    </source>
</evidence>
<evidence type="ECO:0000256" key="9">
    <source>
        <dbReference type="ARBA" id="ARBA00022989"/>
    </source>
</evidence>
<comment type="cofactor">
    <cofactor evidence="2">
        <name>a divalent metal cation</name>
        <dbReference type="ChEBI" id="CHEBI:60240"/>
    </cofactor>
</comment>
<dbReference type="Pfam" id="PF00512">
    <property type="entry name" value="HisKA"/>
    <property type="match status" value="1"/>
</dbReference>
<dbReference type="InterPro" id="IPR005467">
    <property type="entry name" value="His_kinase_dom"/>
</dbReference>
<evidence type="ECO:0000256" key="11">
    <source>
        <dbReference type="ARBA" id="ARBA00023136"/>
    </source>
</evidence>
<dbReference type="PROSITE" id="PS50885">
    <property type="entry name" value="HAMP"/>
    <property type="match status" value="1"/>
</dbReference>
<keyword evidence="6" id="KW-0808">Transferase</keyword>
<dbReference type="InterPro" id="IPR003661">
    <property type="entry name" value="HisK_dim/P_dom"/>
</dbReference>
<dbReference type="GO" id="GO:0005886">
    <property type="term" value="C:plasma membrane"/>
    <property type="evidence" value="ECO:0007669"/>
    <property type="project" value="UniProtKB-SubCell"/>
</dbReference>
<dbReference type="Pfam" id="PF02518">
    <property type="entry name" value="HATPase_c"/>
    <property type="match status" value="1"/>
</dbReference>
<dbReference type="SMART" id="SM00387">
    <property type="entry name" value="HATPase_c"/>
    <property type="match status" value="1"/>
</dbReference>
<feature type="compositionally biased region" description="Basic and acidic residues" evidence="12">
    <location>
        <begin position="498"/>
        <end position="509"/>
    </location>
</feature>
<sequence length="509" mass="52708">MSSNRPDRRSLRTRLVAGQLGLVALVCAVVAVATLLALRAFLVGQLDTQLAEASHRGIVFVQHPGDGPLPPPPINAPGQRDGTVTGLLGSDGSVYDATRLTRGTGRAHVLDGAQIAALRDVPATGVPVTVDLPGLGSYRMLASTTVRGNVLVTGLPMSDTQDILLTVGLIMGGVMVSAMAIAAVAGTALVRRTLRPLHEVADTARRVTELPLHRGEVVLPARVGTAEPDPRTEVGQVAAALDRLLGHVGTALAARHASETRVRQFVADASHELRTPLAAIQGYAELAGRAERVPPDVAHAIGRITSESRRMGTLVADLLLLARLDAGRPVERAPVDVTRLVADAVGDARVAGPEHRWRLELPAEPVRVLGDQAQLHQVVANLLANARTHTPAGTAVTTRVSAVDGGIVLAVNDDGPGIPAHLLPEVFERFARGDGSRSRAAGSTGLGLAIVAAVVQAHGGVVTAASVPGRTTFTVALPHSQPAHSGGTTPPQGVPRPSGHDSHRTASRP</sequence>
<dbReference type="FunFam" id="1.10.287.130:FF:000001">
    <property type="entry name" value="Two-component sensor histidine kinase"/>
    <property type="match status" value="1"/>
</dbReference>
<reference evidence="16 17" key="1">
    <citation type="submission" date="2019-02" db="EMBL/GenBank/DDBJ databases">
        <title>Draft genome sequence of Amycolatopsis sp. 8-3EHSu isolated from roots of Suaeda maritima.</title>
        <authorList>
            <person name="Duangmal K."/>
            <person name="Chantavorakit T."/>
        </authorList>
    </citation>
    <scope>NUCLEOTIDE SEQUENCE [LARGE SCALE GENOMIC DNA]</scope>
    <source>
        <strain evidence="16 17">8-3EHSu</strain>
    </source>
</reference>
<comment type="caution">
    <text evidence="16">The sequence shown here is derived from an EMBL/GenBank/DDBJ whole genome shotgun (WGS) entry which is preliminary data.</text>
</comment>
<name>A0A4Q7J130_9PSEU</name>
<proteinExistence type="predicted"/>
<organism evidence="16 17">
    <name type="scientific">Amycolatopsis suaedae</name>
    <dbReference type="NCBI Taxonomy" id="2510978"/>
    <lineage>
        <taxon>Bacteria</taxon>
        <taxon>Bacillati</taxon>
        <taxon>Actinomycetota</taxon>
        <taxon>Actinomycetes</taxon>
        <taxon>Pseudonocardiales</taxon>
        <taxon>Pseudonocardiaceae</taxon>
        <taxon>Amycolatopsis</taxon>
    </lineage>
</organism>
<evidence type="ECO:0000256" key="10">
    <source>
        <dbReference type="ARBA" id="ARBA00023012"/>
    </source>
</evidence>
<feature type="transmembrane region" description="Helical" evidence="13">
    <location>
        <begin position="163"/>
        <end position="190"/>
    </location>
</feature>
<dbReference type="GO" id="GO:0005509">
    <property type="term" value="F:calcium ion binding"/>
    <property type="evidence" value="ECO:0007669"/>
    <property type="project" value="UniProtKB-ARBA"/>
</dbReference>
<dbReference type="OrthoDB" id="9786919at2"/>
<dbReference type="SUPFAM" id="SSF47384">
    <property type="entry name" value="Homodimeric domain of signal transducing histidine kinase"/>
    <property type="match status" value="1"/>
</dbReference>
<evidence type="ECO:0000256" key="7">
    <source>
        <dbReference type="ARBA" id="ARBA00022692"/>
    </source>
</evidence>
<evidence type="ECO:0000259" key="14">
    <source>
        <dbReference type="PROSITE" id="PS50109"/>
    </source>
</evidence>
<dbReference type="InterPro" id="IPR050428">
    <property type="entry name" value="TCS_sensor_his_kinase"/>
</dbReference>
<evidence type="ECO:0000256" key="5">
    <source>
        <dbReference type="ARBA" id="ARBA00022553"/>
    </source>
</evidence>
<gene>
    <name evidence="16" type="ORF">EWH70_28010</name>
</gene>
<dbReference type="PANTHER" id="PTHR45436">
    <property type="entry name" value="SENSOR HISTIDINE KINASE YKOH"/>
    <property type="match status" value="1"/>
</dbReference>
<keyword evidence="8 16" id="KW-0418">Kinase</keyword>
<protein>
    <recommendedName>
        <fullName evidence="4">histidine kinase</fullName>
        <ecNumber evidence="4">2.7.13.3</ecNumber>
    </recommendedName>
</protein>
<dbReference type="Gene3D" id="1.10.287.130">
    <property type="match status" value="1"/>
</dbReference>
<evidence type="ECO:0000256" key="4">
    <source>
        <dbReference type="ARBA" id="ARBA00012438"/>
    </source>
</evidence>
<evidence type="ECO:0000256" key="8">
    <source>
        <dbReference type="ARBA" id="ARBA00022777"/>
    </source>
</evidence>
<dbReference type="PRINTS" id="PR00344">
    <property type="entry name" value="BCTRLSENSOR"/>
</dbReference>
<dbReference type="PANTHER" id="PTHR45436:SF5">
    <property type="entry name" value="SENSOR HISTIDINE KINASE TRCS"/>
    <property type="match status" value="1"/>
</dbReference>
<feature type="compositionally biased region" description="Polar residues" evidence="12">
    <location>
        <begin position="482"/>
        <end position="491"/>
    </location>
</feature>
<dbReference type="Proteomes" id="UP000292003">
    <property type="component" value="Unassembled WGS sequence"/>
</dbReference>
<dbReference type="InterPro" id="IPR003660">
    <property type="entry name" value="HAMP_dom"/>
</dbReference>
<evidence type="ECO:0000256" key="12">
    <source>
        <dbReference type="SAM" id="MobiDB-lite"/>
    </source>
</evidence>
<dbReference type="AlphaFoldDB" id="A0A4Q7J130"/>
<comment type="subcellular location">
    <subcellularLocation>
        <location evidence="3">Cell membrane</location>
    </subcellularLocation>
</comment>
<dbReference type="FunFam" id="3.30.565.10:FF:000006">
    <property type="entry name" value="Sensor histidine kinase WalK"/>
    <property type="match status" value="1"/>
</dbReference>
<dbReference type="RefSeq" id="WP_130478534.1">
    <property type="nucleotide sequence ID" value="NZ_SFCC01000016.1"/>
</dbReference>
<accession>A0A4Q7J130</accession>
<dbReference type="CDD" id="cd00082">
    <property type="entry name" value="HisKA"/>
    <property type="match status" value="1"/>
</dbReference>
<feature type="transmembrane region" description="Helical" evidence="13">
    <location>
        <begin position="20"/>
        <end position="42"/>
    </location>
</feature>
<dbReference type="PROSITE" id="PS50109">
    <property type="entry name" value="HIS_KIN"/>
    <property type="match status" value="1"/>
</dbReference>
<dbReference type="InterPro" id="IPR004358">
    <property type="entry name" value="Sig_transdc_His_kin-like_C"/>
</dbReference>
<dbReference type="EMBL" id="SFCC01000016">
    <property type="protein sequence ID" value="RZQ60529.1"/>
    <property type="molecule type" value="Genomic_DNA"/>
</dbReference>